<keyword evidence="2" id="KW-0229">DNA integration</keyword>
<proteinExistence type="inferred from homology"/>
<evidence type="ECO:0000256" key="4">
    <source>
        <dbReference type="ARBA" id="ARBA00023172"/>
    </source>
</evidence>
<keyword evidence="9" id="KW-1185">Reference proteome</keyword>
<name>A0ABU3CEI7_9FLAO</name>
<dbReference type="InterPro" id="IPR004107">
    <property type="entry name" value="Integrase_SAM-like_N"/>
</dbReference>
<dbReference type="Proteomes" id="UP001262889">
    <property type="component" value="Unassembled WGS sequence"/>
</dbReference>
<evidence type="ECO:0000256" key="5">
    <source>
        <dbReference type="PROSITE-ProRule" id="PRU01248"/>
    </source>
</evidence>
<comment type="similarity">
    <text evidence="1">Belongs to the 'phage' integrase family.</text>
</comment>
<dbReference type="SUPFAM" id="SSF56349">
    <property type="entry name" value="DNA breaking-rejoining enzymes"/>
    <property type="match status" value="1"/>
</dbReference>
<dbReference type="PANTHER" id="PTHR30349">
    <property type="entry name" value="PHAGE INTEGRASE-RELATED"/>
    <property type="match status" value="1"/>
</dbReference>
<dbReference type="RefSeq" id="WP_311536344.1">
    <property type="nucleotide sequence ID" value="NZ_JAVRHQ010000033.1"/>
</dbReference>
<evidence type="ECO:0000256" key="3">
    <source>
        <dbReference type="ARBA" id="ARBA00023125"/>
    </source>
</evidence>
<dbReference type="InterPro" id="IPR002104">
    <property type="entry name" value="Integrase_catalytic"/>
</dbReference>
<evidence type="ECO:0000313" key="9">
    <source>
        <dbReference type="Proteomes" id="UP001262889"/>
    </source>
</evidence>
<keyword evidence="3 5" id="KW-0238">DNA-binding</keyword>
<dbReference type="PROSITE" id="PS51898">
    <property type="entry name" value="TYR_RECOMBINASE"/>
    <property type="match status" value="1"/>
</dbReference>
<dbReference type="PANTHER" id="PTHR30349:SF64">
    <property type="entry name" value="PROPHAGE INTEGRASE INTD-RELATED"/>
    <property type="match status" value="1"/>
</dbReference>
<dbReference type="Pfam" id="PF13495">
    <property type="entry name" value="Phage_int_SAM_4"/>
    <property type="match status" value="1"/>
</dbReference>
<protein>
    <submittedName>
        <fullName evidence="8">Site-specific integrase</fullName>
    </submittedName>
</protein>
<reference evidence="8 9" key="1">
    <citation type="submission" date="2023-09" db="EMBL/GenBank/DDBJ databases">
        <authorList>
            <person name="Rey-Velasco X."/>
        </authorList>
    </citation>
    <scope>NUCLEOTIDE SEQUENCE [LARGE SCALE GENOMIC DNA]</scope>
    <source>
        <strain evidence="8 9">F363</strain>
    </source>
</reference>
<evidence type="ECO:0000313" key="8">
    <source>
        <dbReference type="EMBL" id="MDT0644729.1"/>
    </source>
</evidence>
<keyword evidence="4" id="KW-0233">DNA recombination</keyword>
<evidence type="ECO:0000259" key="6">
    <source>
        <dbReference type="PROSITE" id="PS51898"/>
    </source>
</evidence>
<sequence length="385" mass="45155">MKIIKIFPLEHRKDLHLGISFIYDDKMRNHLVSLPGVKWSNTKKVFYFPYSEDAKSILLKHLRGTGWYIDFSRVDEDEFKRRNEEKNPEQEHLKILKEFDSYLRGKRYSESTVRTYYSFLYKFLMFHKAPLEDLKNRDIEIFMEKVIAKKNYAISTHRQCVSAFKQFVELYGFAAVHPEKIPRPKKSRTLPRVLSQKEVINLLIATRNLKHRMVLAVIYSSGLRIGELLKLKLEDIDIDRKQIFISQAKGRKDRYVGMAESFIPILLNYLQTYRPARLLVEGQDGEAYSASAVRFFLKESCKKAGIEKRITPHTLRHSYATHMLEHGVGLRHIQELLGHAKPETTMIYTHVTQQDLLQIRSPLDTAVSNILKSGKEEENLRLSRK</sequence>
<comment type="caution">
    <text evidence="8">The sequence shown here is derived from an EMBL/GenBank/DDBJ whole genome shotgun (WGS) entry which is preliminary data.</text>
</comment>
<feature type="domain" description="Core-binding (CB)" evidence="7">
    <location>
        <begin position="90"/>
        <end position="169"/>
    </location>
</feature>
<dbReference type="Gene3D" id="1.10.443.10">
    <property type="entry name" value="Intergrase catalytic core"/>
    <property type="match status" value="1"/>
</dbReference>
<gene>
    <name evidence="8" type="ORF">RM553_17950</name>
</gene>
<evidence type="ECO:0000256" key="1">
    <source>
        <dbReference type="ARBA" id="ARBA00008857"/>
    </source>
</evidence>
<evidence type="ECO:0000259" key="7">
    <source>
        <dbReference type="PROSITE" id="PS51900"/>
    </source>
</evidence>
<dbReference type="PROSITE" id="PS51900">
    <property type="entry name" value="CB"/>
    <property type="match status" value="1"/>
</dbReference>
<evidence type="ECO:0000256" key="2">
    <source>
        <dbReference type="ARBA" id="ARBA00022908"/>
    </source>
</evidence>
<accession>A0ABU3CEI7</accession>
<dbReference type="InterPro" id="IPR010998">
    <property type="entry name" value="Integrase_recombinase_N"/>
</dbReference>
<dbReference type="InterPro" id="IPR050090">
    <property type="entry name" value="Tyrosine_recombinase_XerCD"/>
</dbReference>
<dbReference type="EMBL" id="JAVRHQ010000033">
    <property type="protein sequence ID" value="MDT0644729.1"/>
    <property type="molecule type" value="Genomic_DNA"/>
</dbReference>
<organism evidence="8 9">
    <name type="scientific">Autumnicola tepida</name>
    <dbReference type="NCBI Taxonomy" id="3075595"/>
    <lineage>
        <taxon>Bacteria</taxon>
        <taxon>Pseudomonadati</taxon>
        <taxon>Bacteroidota</taxon>
        <taxon>Flavobacteriia</taxon>
        <taxon>Flavobacteriales</taxon>
        <taxon>Flavobacteriaceae</taxon>
        <taxon>Autumnicola</taxon>
    </lineage>
</organism>
<dbReference type="InterPro" id="IPR011010">
    <property type="entry name" value="DNA_brk_join_enz"/>
</dbReference>
<dbReference type="Gene3D" id="1.10.150.130">
    <property type="match status" value="1"/>
</dbReference>
<dbReference type="NCBIfam" id="NF040815">
    <property type="entry name" value="recomb_XerA_Arch"/>
    <property type="match status" value="1"/>
</dbReference>
<dbReference type="InterPro" id="IPR013762">
    <property type="entry name" value="Integrase-like_cat_sf"/>
</dbReference>
<feature type="domain" description="Tyr recombinase" evidence="6">
    <location>
        <begin position="189"/>
        <end position="361"/>
    </location>
</feature>
<dbReference type="InterPro" id="IPR044068">
    <property type="entry name" value="CB"/>
</dbReference>
<dbReference type="Pfam" id="PF00589">
    <property type="entry name" value="Phage_integrase"/>
    <property type="match status" value="1"/>
</dbReference>